<dbReference type="PANTHER" id="PTHR46648">
    <property type="entry name" value="HIT FAMILY PROTEIN 1"/>
    <property type="match status" value="1"/>
</dbReference>
<dbReference type="Gene3D" id="3.30.428.10">
    <property type="entry name" value="HIT-like"/>
    <property type="match status" value="1"/>
</dbReference>
<dbReference type="GO" id="GO:0009117">
    <property type="term" value="P:nucleotide metabolic process"/>
    <property type="evidence" value="ECO:0007669"/>
    <property type="project" value="TreeGrafter"/>
</dbReference>
<dbReference type="SUPFAM" id="SSF54197">
    <property type="entry name" value="HIT-like"/>
    <property type="match status" value="1"/>
</dbReference>
<evidence type="ECO:0000313" key="5">
    <source>
        <dbReference type="EMBL" id="GFJ86835.1"/>
    </source>
</evidence>
<reference evidence="5 6" key="1">
    <citation type="submission" date="2020-03" db="EMBL/GenBank/DDBJ databases">
        <title>Whole genome shotgun sequence of Phytohabitans rumicis NBRC 108638.</title>
        <authorList>
            <person name="Komaki H."/>
            <person name="Tamura T."/>
        </authorList>
    </citation>
    <scope>NUCLEOTIDE SEQUENCE [LARGE SCALE GENOMIC DNA]</scope>
    <source>
        <strain evidence="5 6">NBRC 108638</strain>
    </source>
</reference>
<dbReference type="Proteomes" id="UP000482960">
    <property type="component" value="Unassembled WGS sequence"/>
</dbReference>
<sequence length="139" mass="15275">MGDVDECIFCKIVAGRSPAYRILEDEHCVAFLDVAPASPGHCLVVPRGHARNVWEISEEAHEHVARMVHRVAALLRAALAPDGVNVTHSTGEAAGQEVFHFHSHVVPRWRGDDLRPMWSASTASAQELESVRARVIAVR</sequence>
<reference evidence="5 6" key="2">
    <citation type="submission" date="2020-03" db="EMBL/GenBank/DDBJ databases">
        <authorList>
            <person name="Ichikawa N."/>
            <person name="Kimura A."/>
            <person name="Kitahashi Y."/>
            <person name="Uohara A."/>
        </authorList>
    </citation>
    <scope>NUCLEOTIDE SEQUENCE [LARGE SCALE GENOMIC DNA]</scope>
    <source>
        <strain evidence="5 6">NBRC 108638</strain>
    </source>
</reference>
<dbReference type="InterPro" id="IPR001310">
    <property type="entry name" value="Histidine_triad_HIT"/>
</dbReference>
<accession>A0A6V8L2A1</accession>
<organism evidence="5 6">
    <name type="scientific">Phytohabitans rumicis</name>
    <dbReference type="NCBI Taxonomy" id="1076125"/>
    <lineage>
        <taxon>Bacteria</taxon>
        <taxon>Bacillati</taxon>
        <taxon>Actinomycetota</taxon>
        <taxon>Actinomycetes</taxon>
        <taxon>Micromonosporales</taxon>
        <taxon>Micromonosporaceae</taxon>
    </lineage>
</organism>
<dbReference type="InterPro" id="IPR011146">
    <property type="entry name" value="HIT-like"/>
</dbReference>
<feature type="short sequence motif" description="Histidine triad motif" evidence="2 3">
    <location>
        <begin position="100"/>
        <end position="104"/>
    </location>
</feature>
<name>A0A6V8L2A1_9ACTN</name>
<protein>
    <submittedName>
        <fullName evidence="5">Protein hit</fullName>
    </submittedName>
</protein>
<dbReference type="PRINTS" id="PR00332">
    <property type="entry name" value="HISTRIAD"/>
</dbReference>
<dbReference type="PANTHER" id="PTHR46648:SF1">
    <property type="entry name" value="ADENOSINE 5'-MONOPHOSPHORAMIDASE HNT1"/>
    <property type="match status" value="1"/>
</dbReference>
<dbReference type="Pfam" id="PF01230">
    <property type="entry name" value="HIT"/>
    <property type="match status" value="1"/>
</dbReference>
<evidence type="ECO:0000256" key="2">
    <source>
        <dbReference type="PIRSR" id="PIRSR601310-3"/>
    </source>
</evidence>
<keyword evidence="6" id="KW-1185">Reference proteome</keyword>
<dbReference type="GO" id="GO:0003824">
    <property type="term" value="F:catalytic activity"/>
    <property type="evidence" value="ECO:0007669"/>
    <property type="project" value="InterPro"/>
</dbReference>
<feature type="active site" description="Tele-AMP-histidine intermediate" evidence="1">
    <location>
        <position position="102"/>
    </location>
</feature>
<evidence type="ECO:0000313" key="6">
    <source>
        <dbReference type="Proteomes" id="UP000482960"/>
    </source>
</evidence>
<dbReference type="EMBL" id="BLPG01000001">
    <property type="protein sequence ID" value="GFJ86835.1"/>
    <property type="molecule type" value="Genomic_DNA"/>
</dbReference>
<evidence type="ECO:0000256" key="3">
    <source>
        <dbReference type="PROSITE-ProRule" id="PRU00464"/>
    </source>
</evidence>
<evidence type="ECO:0000256" key="1">
    <source>
        <dbReference type="PIRSR" id="PIRSR601310-1"/>
    </source>
</evidence>
<evidence type="ECO:0000259" key="4">
    <source>
        <dbReference type="PROSITE" id="PS51084"/>
    </source>
</evidence>
<dbReference type="AlphaFoldDB" id="A0A6V8L2A1"/>
<gene>
    <name evidence="5" type="primary">hit_1</name>
    <name evidence="5" type="ORF">Prum_004770</name>
</gene>
<dbReference type="InterPro" id="IPR036265">
    <property type="entry name" value="HIT-like_sf"/>
</dbReference>
<dbReference type="PROSITE" id="PS51084">
    <property type="entry name" value="HIT_2"/>
    <property type="match status" value="1"/>
</dbReference>
<dbReference type="RefSeq" id="WP_173073523.1">
    <property type="nucleotide sequence ID" value="NZ_BAABJB010000025.1"/>
</dbReference>
<feature type="domain" description="HIT" evidence="4">
    <location>
        <begin position="8"/>
        <end position="115"/>
    </location>
</feature>
<proteinExistence type="predicted"/>
<comment type="caution">
    <text evidence="5">The sequence shown here is derived from an EMBL/GenBank/DDBJ whole genome shotgun (WGS) entry which is preliminary data.</text>
</comment>